<dbReference type="InterPro" id="IPR010181">
    <property type="entry name" value="CGCAxxGCC_motif"/>
</dbReference>
<reference evidence="1" key="1">
    <citation type="journal article" date="2021" name="PeerJ">
        <title>Extensive microbial diversity within the chicken gut microbiome revealed by metagenomics and culture.</title>
        <authorList>
            <person name="Gilroy R."/>
            <person name="Ravi A."/>
            <person name="Getino M."/>
            <person name="Pursley I."/>
            <person name="Horton D.L."/>
            <person name="Alikhan N.F."/>
            <person name="Baker D."/>
            <person name="Gharbi K."/>
            <person name="Hall N."/>
            <person name="Watson M."/>
            <person name="Adriaenssens E.M."/>
            <person name="Foster-Nyarko E."/>
            <person name="Jarju S."/>
            <person name="Secka A."/>
            <person name="Antonio M."/>
            <person name="Oren A."/>
            <person name="Chaudhuri R.R."/>
            <person name="La Ragione R."/>
            <person name="Hildebrand F."/>
            <person name="Pallen M.J."/>
        </authorList>
    </citation>
    <scope>NUCLEOTIDE SEQUENCE</scope>
    <source>
        <strain evidence="1">ChiGjej2B2-19336</strain>
    </source>
</reference>
<gene>
    <name evidence="1" type="ORF">K8W16_03040</name>
</gene>
<dbReference type="Pfam" id="PF09719">
    <property type="entry name" value="C_GCAxxG_C_C"/>
    <property type="match status" value="1"/>
</dbReference>
<name>A0A921AUY3_9BACT</name>
<dbReference type="AlphaFoldDB" id="A0A921AUY3"/>
<dbReference type="EMBL" id="DYZA01000057">
    <property type="protein sequence ID" value="HJD96608.1"/>
    <property type="molecule type" value="Genomic_DNA"/>
</dbReference>
<dbReference type="Proteomes" id="UP000698963">
    <property type="component" value="Unassembled WGS sequence"/>
</dbReference>
<dbReference type="RefSeq" id="WP_304121040.1">
    <property type="nucleotide sequence ID" value="NZ_DYZA01000057.1"/>
</dbReference>
<sequence length="154" mass="16292">MNPVLLDLLPYVRQGYCCSQLLFALAEQLAGTEEPGLMGAMRGLCHGIGQSGGPCGLLTGGAAVLARLSSEKAEEPHPMLDAMTNEYATWFMERVASCGGYGCEAVSRGLAAQAGQSLPEGGMPPMELCGDLLAECWGKILDLYDAYDLENVRS</sequence>
<proteinExistence type="predicted"/>
<comment type="caution">
    <text evidence="1">The sequence shown here is derived from an EMBL/GenBank/DDBJ whole genome shotgun (WGS) entry which is preliminary data.</text>
</comment>
<organism evidence="1 2">
    <name type="scientific">Mailhella massiliensis</name>
    <dbReference type="NCBI Taxonomy" id="1903261"/>
    <lineage>
        <taxon>Bacteria</taxon>
        <taxon>Pseudomonadati</taxon>
        <taxon>Thermodesulfobacteriota</taxon>
        <taxon>Desulfovibrionia</taxon>
        <taxon>Desulfovibrionales</taxon>
        <taxon>Desulfovibrionaceae</taxon>
        <taxon>Mailhella</taxon>
    </lineage>
</organism>
<dbReference type="NCBIfam" id="NF045669">
    <property type="entry name" value="DVU1555_fam_CGA"/>
    <property type="match status" value="1"/>
</dbReference>
<protein>
    <submittedName>
        <fullName evidence="1">C-GCAxxG-C-C family protein</fullName>
    </submittedName>
</protein>
<evidence type="ECO:0000313" key="2">
    <source>
        <dbReference type="Proteomes" id="UP000698963"/>
    </source>
</evidence>
<evidence type="ECO:0000313" key="1">
    <source>
        <dbReference type="EMBL" id="HJD96608.1"/>
    </source>
</evidence>
<reference evidence="1" key="2">
    <citation type="submission" date="2021-09" db="EMBL/GenBank/DDBJ databases">
        <authorList>
            <person name="Gilroy R."/>
        </authorList>
    </citation>
    <scope>NUCLEOTIDE SEQUENCE</scope>
    <source>
        <strain evidence="1">ChiGjej2B2-19336</strain>
    </source>
</reference>
<accession>A0A921AUY3</accession>